<proteinExistence type="predicted"/>
<name>A0A1M6HYP2_9FLAO</name>
<dbReference type="EMBL" id="FQYI01000026">
    <property type="protein sequence ID" value="SHJ27257.1"/>
    <property type="molecule type" value="Genomic_DNA"/>
</dbReference>
<evidence type="ECO:0000313" key="1">
    <source>
        <dbReference type="EMBL" id="SHJ27257.1"/>
    </source>
</evidence>
<dbReference type="Proteomes" id="UP000184335">
    <property type="component" value="Unassembled WGS sequence"/>
</dbReference>
<organism evidence="1 2">
    <name type="scientific">Cruoricaptor ignavus</name>
    <dbReference type="NCBI Taxonomy" id="1118202"/>
    <lineage>
        <taxon>Bacteria</taxon>
        <taxon>Pseudomonadati</taxon>
        <taxon>Bacteroidota</taxon>
        <taxon>Flavobacteriia</taxon>
        <taxon>Flavobacteriales</taxon>
        <taxon>Weeksellaceae</taxon>
        <taxon>Cruoricaptor</taxon>
    </lineage>
</organism>
<dbReference type="STRING" id="1118202.SAMN05443429_1261"/>
<dbReference type="AlphaFoldDB" id="A0A1M6HYP2"/>
<protein>
    <submittedName>
        <fullName evidence="1">Uncharacterized protein</fullName>
    </submittedName>
</protein>
<evidence type="ECO:0000313" key="2">
    <source>
        <dbReference type="Proteomes" id="UP000184335"/>
    </source>
</evidence>
<sequence>MVMFQMCWFPKPWALKNKIRNNNNKPVQAFACRGAEVLLDF</sequence>
<keyword evidence="2" id="KW-1185">Reference proteome</keyword>
<gene>
    <name evidence="1" type="ORF">SAMN05443429_1261</name>
</gene>
<reference evidence="1 2" key="1">
    <citation type="submission" date="2016-11" db="EMBL/GenBank/DDBJ databases">
        <authorList>
            <person name="Jaros S."/>
            <person name="Januszkiewicz K."/>
            <person name="Wedrychowicz H."/>
        </authorList>
    </citation>
    <scope>NUCLEOTIDE SEQUENCE [LARGE SCALE GENOMIC DNA]</scope>
    <source>
        <strain evidence="1 2">DSM 25479</strain>
    </source>
</reference>
<accession>A0A1M6HYP2</accession>